<feature type="binding site" evidence="11">
    <location>
        <position position="185"/>
    </location>
    <ligand>
        <name>FMN</name>
        <dbReference type="ChEBI" id="CHEBI:58210"/>
    </ligand>
</feature>
<protein>
    <recommendedName>
        <fullName evidence="11">Isopentenyl-diphosphate delta-isomerase</fullName>
        <shortName evidence="11">IPP isomerase</shortName>
        <ecNumber evidence="11">5.3.3.2</ecNumber>
    </recommendedName>
    <alternativeName>
        <fullName evidence="11">Isopentenyl diphosphate:dimethylallyl diphosphate isomerase</fullName>
    </alternativeName>
    <alternativeName>
        <fullName evidence="11">Isopentenyl pyrophosphate isomerase</fullName>
    </alternativeName>
    <alternativeName>
        <fullName evidence="11">Type 2 isopentenyl diphosphate isomerase</fullName>
        <shortName evidence="11">IDI-2</shortName>
    </alternativeName>
</protein>
<comment type="similarity">
    <text evidence="11">Belongs to the IPP isomerase type 2 family.</text>
</comment>
<evidence type="ECO:0000256" key="1">
    <source>
        <dbReference type="ARBA" id="ARBA00001917"/>
    </source>
</evidence>
<feature type="binding site" evidence="11">
    <location>
        <begin position="261"/>
        <end position="263"/>
    </location>
    <ligand>
        <name>FMN</name>
        <dbReference type="ChEBI" id="CHEBI:58210"/>
    </ligand>
</feature>
<keyword evidence="7 11" id="KW-0521">NADP</keyword>
<dbReference type="CDD" id="cd02811">
    <property type="entry name" value="IDI-2_FMN"/>
    <property type="match status" value="1"/>
</dbReference>
<evidence type="ECO:0000256" key="6">
    <source>
        <dbReference type="ARBA" id="ARBA00022842"/>
    </source>
</evidence>
<feature type="binding site" evidence="11">
    <location>
        <position position="123"/>
    </location>
    <ligand>
        <name>FMN</name>
        <dbReference type="ChEBI" id="CHEBI:58210"/>
    </ligand>
</feature>
<evidence type="ECO:0000313" key="14">
    <source>
        <dbReference type="Proteomes" id="UP000199481"/>
    </source>
</evidence>
<dbReference type="GO" id="GO:0010181">
    <property type="term" value="F:FMN binding"/>
    <property type="evidence" value="ECO:0007669"/>
    <property type="project" value="UniProtKB-UniRule"/>
</dbReference>
<dbReference type="InterPro" id="IPR000262">
    <property type="entry name" value="FMN-dep_DH"/>
</dbReference>
<sequence length="355" mass="38935">MKPTNNRKNEHVSLAEKFAKETRKSDFDSFRFVHHSFPEMSVADASISTSFAGLEMASPFYINAMTGGSTWTKKVNEKLALIARETGIAMATGSISAALKDHSVEDSYTIVREVNPNGTVFANLGTGQTLENAKKAVDLIQADALQIHVNSPQEIVMPEGDRDFSNWLTELENIVHHLAVPVIVKEVGFGMSRETIQQLTSIGVKTIDISGQGGTNFAQIENYRRTTEKFDYLEDWGQSTVISLVEAQPFINEIDLLASGGIRNPLDIVKALSLGAKGVGISGLFLHMALRDGVEATILEVNAWKNQIASIMTLLGKKSIKDLSQADIILLGEVKDWCELRKIDASIFANRSSQH</sequence>
<evidence type="ECO:0000256" key="7">
    <source>
        <dbReference type="ARBA" id="ARBA00022857"/>
    </source>
</evidence>
<keyword evidence="14" id="KW-1185">Reference proteome</keyword>
<dbReference type="PANTHER" id="PTHR43665">
    <property type="entry name" value="ISOPENTENYL-DIPHOSPHATE DELTA-ISOMERASE"/>
    <property type="match status" value="1"/>
</dbReference>
<dbReference type="EMBL" id="FNJW01000008">
    <property type="protein sequence ID" value="SDQ20791.1"/>
    <property type="molecule type" value="Genomic_DNA"/>
</dbReference>
<dbReference type="AlphaFoldDB" id="A0A1H0Z0Y2"/>
<keyword evidence="3 11" id="KW-0285">Flavoprotein</keyword>
<feature type="binding site" evidence="11">
    <location>
        <position position="215"/>
    </location>
    <ligand>
        <name>FMN</name>
        <dbReference type="ChEBI" id="CHEBI:58210"/>
    </ligand>
</feature>
<comment type="catalytic activity">
    <reaction evidence="11">
        <text>isopentenyl diphosphate = dimethylallyl diphosphate</text>
        <dbReference type="Rhea" id="RHEA:23284"/>
        <dbReference type="ChEBI" id="CHEBI:57623"/>
        <dbReference type="ChEBI" id="CHEBI:128769"/>
        <dbReference type="EC" id="5.3.3.2"/>
    </reaction>
</comment>
<keyword evidence="2 11" id="KW-0963">Cytoplasm</keyword>
<dbReference type="GO" id="GO:0016491">
    <property type="term" value="F:oxidoreductase activity"/>
    <property type="evidence" value="ECO:0007669"/>
    <property type="project" value="InterPro"/>
</dbReference>
<organism evidence="13 14">
    <name type="scientific">Carnobacterium viridans</name>
    <dbReference type="NCBI Taxonomy" id="174587"/>
    <lineage>
        <taxon>Bacteria</taxon>
        <taxon>Bacillati</taxon>
        <taxon>Bacillota</taxon>
        <taxon>Bacilli</taxon>
        <taxon>Lactobacillales</taxon>
        <taxon>Carnobacteriaceae</taxon>
        <taxon>Carnobacterium</taxon>
    </lineage>
</organism>
<feature type="binding site" evidence="11">
    <location>
        <begin position="64"/>
        <end position="66"/>
    </location>
    <ligand>
        <name>FMN</name>
        <dbReference type="ChEBI" id="CHEBI:58210"/>
    </ligand>
</feature>
<dbReference type="HAMAP" id="MF_00354">
    <property type="entry name" value="Idi_2"/>
    <property type="match status" value="1"/>
</dbReference>
<dbReference type="GO" id="GO:0005737">
    <property type="term" value="C:cytoplasm"/>
    <property type="evidence" value="ECO:0007669"/>
    <property type="project" value="UniProtKB-SubCell"/>
</dbReference>
<dbReference type="GO" id="GO:0008299">
    <property type="term" value="P:isoprenoid biosynthetic process"/>
    <property type="evidence" value="ECO:0007669"/>
    <property type="project" value="UniProtKB-UniRule"/>
</dbReference>
<feature type="binding site" evidence="11">
    <location>
        <position position="210"/>
    </location>
    <ligand>
        <name>FMN</name>
        <dbReference type="ChEBI" id="CHEBI:58210"/>
    </ligand>
</feature>
<keyword evidence="4 11" id="KW-0288">FMN</keyword>
<dbReference type="GO" id="GO:0000287">
    <property type="term" value="F:magnesium ion binding"/>
    <property type="evidence" value="ECO:0007669"/>
    <property type="project" value="UniProtKB-UniRule"/>
</dbReference>
<dbReference type="RefSeq" id="WP_089976208.1">
    <property type="nucleotide sequence ID" value="NZ_CP084916.1"/>
</dbReference>
<keyword evidence="8 11" id="KW-0414">Isoprene biosynthesis</keyword>
<reference evidence="14" key="1">
    <citation type="submission" date="2016-10" db="EMBL/GenBank/DDBJ databases">
        <authorList>
            <person name="Varghese N."/>
            <person name="Submissions S."/>
        </authorList>
    </citation>
    <scope>NUCLEOTIDE SEQUENCE [LARGE SCALE GENOMIC DNA]</scope>
    <source>
        <strain evidence="14">MPL-11</strain>
    </source>
</reference>
<comment type="cofactor">
    <cofactor evidence="1 11">
        <name>FMN</name>
        <dbReference type="ChEBI" id="CHEBI:58210"/>
    </cofactor>
</comment>
<feature type="binding site" evidence="11">
    <location>
        <position position="154"/>
    </location>
    <ligand>
        <name>Mg(2+)</name>
        <dbReference type="ChEBI" id="CHEBI:18420"/>
    </ligand>
</feature>
<dbReference type="Proteomes" id="UP000199481">
    <property type="component" value="Unassembled WGS sequence"/>
</dbReference>
<dbReference type="GO" id="GO:0004452">
    <property type="term" value="F:isopentenyl-diphosphate delta-isomerase activity"/>
    <property type="evidence" value="ECO:0007669"/>
    <property type="project" value="UniProtKB-UniRule"/>
</dbReference>
<comment type="function">
    <text evidence="11">Involved in the biosynthesis of isoprenoids. Catalyzes the 1,3-allylic rearrangement of the homoallylic substrate isopentenyl (IPP) to its allylic isomer, dimethylallyl diphosphate (DMAPP).</text>
</comment>
<keyword evidence="5 11" id="KW-0479">Metal-binding</keyword>
<dbReference type="OrthoDB" id="9795032at2"/>
<evidence type="ECO:0000259" key="12">
    <source>
        <dbReference type="Pfam" id="PF01070"/>
    </source>
</evidence>
<comment type="caution">
    <text evidence="11">Lacks conserved residue(s) required for the propagation of feature annotation.</text>
</comment>
<dbReference type="PIRSF" id="PIRSF003314">
    <property type="entry name" value="IPP_isomerase"/>
    <property type="match status" value="1"/>
</dbReference>
<dbReference type="Pfam" id="PF01070">
    <property type="entry name" value="FMN_dh"/>
    <property type="match status" value="1"/>
</dbReference>
<feature type="binding site" evidence="11">
    <location>
        <position position="153"/>
    </location>
    <ligand>
        <name>substrate</name>
    </ligand>
</feature>
<comment type="subcellular location">
    <subcellularLocation>
        <location evidence="11">Cytoplasm</location>
    </subcellularLocation>
</comment>
<evidence type="ECO:0000256" key="9">
    <source>
        <dbReference type="ARBA" id="ARBA00023235"/>
    </source>
</evidence>
<accession>A0A1H0Z0Y2</accession>
<comment type="subunit">
    <text evidence="10 11">Homooctamer. Dimer of tetramers.</text>
</comment>
<evidence type="ECO:0000313" key="13">
    <source>
        <dbReference type="EMBL" id="SDQ20791.1"/>
    </source>
</evidence>
<dbReference type="GO" id="GO:0070402">
    <property type="term" value="F:NADPH binding"/>
    <property type="evidence" value="ECO:0007669"/>
    <property type="project" value="UniProtKB-UniRule"/>
</dbReference>
<dbReference type="Gene3D" id="3.20.20.70">
    <property type="entry name" value="Aldolase class I"/>
    <property type="match status" value="1"/>
</dbReference>
<comment type="cofactor">
    <cofactor evidence="11">
        <name>NADPH</name>
        <dbReference type="ChEBI" id="CHEBI:57783"/>
    </cofactor>
</comment>
<keyword evidence="6 11" id="KW-0460">Magnesium</keyword>
<keyword evidence="9 11" id="KW-0413">Isomerase</keyword>
<name>A0A1H0Z0Y2_9LACT</name>
<dbReference type="InterPro" id="IPR011179">
    <property type="entry name" value="IPdP_isomerase"/>
</dbReference>
<gene>
    <name evidence="11" type="primary">fni</name>
    <name evidence="13" type="ORF">SAMN04487752_1245</name>
</gene>
<dbReference type="SUPFAM" id="SSF51395">
    <property type="entry name" value="FMN-linked oxidoreductases"/>
    <property type="match status" value="1"/>
</dbReference>
<proteinExistence type="inferred from homology"/>
<evidence type="ECO:0000256" key="10">
    <source>
        <dbReference type="ARBA" id="ARBA00025810"/>
    </source>
</evidence>
<dbReference type="PANTHER" id="PTHR43665:SF1">
    <property type="entry name" value="ISOPENTENYL-DIPHOSPHATE DELTA-ISOMERASE"/>
    <property type="match status" value="1"/>
</dbReference>
<evidence type="ECO:0000256" key="4">
    <source>
        <dbReference type="ARBA" id="ARBA00022643"/>
    </source>
</evidence>
<evidence type="ECO:0000256" key="5">
    <source>
        <dbReference type="ARBA" id="ARBA00022723"/>
    </source>
</evidence>
<evidence type="ECO:0000256" key="3">
    <source>
        <dbReference type="ARBA" id="ARBA00022630"/>
    </source>
</evidence>
<feature type="binding site" evidence="11">
    <location>
        <position position="94"/>
    </location>
    <ligand>
        <name>FMN</name>
        <dbReference type="ChEBI" id="CHEBI:58210"/>
    </ligand>
</feature>
<feature type="binding site" evidence="11">
    <location>
        <begin position="7"/>
        <end position="8"/>
    </location>
    <ligand>
        <name>substrate</name>
    </ligand>
</feature>
<dbReference type="EC" id="5.3.3.2" evidence="11"/>
<evidence type="ECO:0000256" key="11">
    <source>
        <dbReference type="HAMAP-Rule" id="MF_00354"/>
    </source>
</evidence>
<comment type="cofactor">
    <cofactor evidence="11">
        <name>Mg(2+)</name>
        <dbReference type="ChEBI" id="CHEBI:18420"/>
    </cofactor>
</comment>
<dbReference type="NCBIfam" id="TIGR02151">
    <property type="entry name" value="IPP_isom_2"/>
    <property type="match status" value="1"/>
</dbReference>
<evidence type="ECO:0000256" key="8">
    <source>
        <dbReference type="ARBA" id="ARBA00023229"/>
    </source>
</evidence>
<feature type="binding site" evidence="11">
    <location>
        <begin position="282"/>
        <end position="283"/>
    </location>
    <ligand>
        <name>FMN</name>
        <dbReference type="ChEBI" id="CHEBI:58210"/>
    </ligand>
</feature>
<dbReference type="InterPro" id="IPR013785">
    <property type="entry name" value="Aldolase_TIM"/>
</dbReference>
<feature type="domain" description="FMN-dependent dehydrogenase" evidence="12">
    <location>
        <begin position="166"/>
        <end position="327"/>
    </location>
</feature>
<evidence type="ECO:0000256" key="2">
    <source>
        <dbReference type="ARBA" id="ARBA00022490"/>
    </source>
</evidence>